<organism evidence="3 4">
    <name type="scientific">Sphingobacterium nematocida</name>
    <dbReference type="NCBI Taxonomy" id="1513896"/>
    <lineage>
        <taxon>Bacteria</taxon>
        <taxon>Pseudomonadati</taxon>
        <taxon>Bacteroidota</taxon>
        <taxon>Sphingobacteriia</taxon>
        <taxon>Sphingobacteriales</taxon>
        <taxon>Sphingobacteriaceae</taxon>
        <taxon>Sphingobacterium</taxon>
    </lineage>
</organism>
<dbReference type="InterPro" id="IPR004843">
    <property type="entry name" value="Calcineurin-like_PHP"/>
</dbReference>
<dbReference type="InterPro" id="IPR051918">
    <property type="entry name" value="STPP_CPPED1"/>
</dbReference>
<dbReference type="OrthoDB" id="9772095at2"/>
<feature type="domain" description="Calcineurin-like phosphoesterase" evidence="2">
    <location>
        <begin position="68"/>
        <end position="268"/>
    </location>
</feature>
<evidence type="ECO:0000256" key="1">
    <source>
        <dbReference type="SAM" id="SignalP"/>
    </source>
</evidence>
<name>A0A1T5CZ59_9SPHI</name>
<dbReference type="Pfam" id="PF00149">
    <property type="entry name" value="Metallophos"/>
    <property type="match status" value="1"/>
</dbReference>
<reference evidence="4" key="1">
    <citation type="submission" date="2017-02" db="EMBL/GenBank/DDBJ databases">
        <authorList>
            <person name="Varghese N."/>
            <person name="Submissions S."/>
        </authorList>
    </citation>
    <scope>NUCLEOTIDE SEQUENCE [LARGE SCALE GENOMIC DNA]</scope>
    <source>
        <strain evidence="4">DSM 24091</strain>
    </source>
</reference>
<feature type="signal peptide" evidence="1">
    <location>
        <begin position="1"/>
        <end position="22"/>
    </location>
</feature>
<dbReference type="STRING" id="1513896.SAMN05660841_01672"/>
<keyword evidence="4" id="KW-1185">Reference proteome</keyword>
<dbReference type="EMBL" id="FUZF01000005">
    <property type="protein sequence ID" value="SKB64626.1"/>
    <property type="molecule type" value="Genomic_DNA"/>
</dbReference>
<evidence type="ECO:0000313" key="3">
    <source>
        <dbReference type="EMBL" id="SKB64626.1"/>
    </source>
</evidence>
<keyword evidence="1" id="KW-0732">Signal</keyword>
<protein>
    <submittedName>
        <fullName evidence="3">Calcineurin-like phosphoesterase</fullName>
    </submittedName>
</protein>
<dbReference type="InterPro" id="IPR029052">
    <property type="entry name" value="Metallo-depent_PP-like"/>
</dbReference>
<dbReference type="Gene3D" id="3.60.21.10">
    <property type="match status" value="1"/>
</dbReference>
<proteinExistence type="predicted"/>
<accession>A0A1T5CZ59</accession>
<dbReference type="RefSeq" id="WP_079642626.1">
    <property type="nucleotide sequence ID" value="NZ_FUZF01000005.1"/>
</dbReference>
<sequence>MNPIKKLTLFLQVCLFVTFSFAQTDSYRPPKLTNSDSWSMILVPDVQSYVKFERNHGILEMMTGWVAEQIVPLNIQMVLGTGDLVEQNNWLSPDGNRANQASPQQWKAVSRAFERLDAKVPYINATGNHDYGIKSVENRKTYYDDFFPVDRNFMAQRLLCEAGFNADNQPSLVNAAYTFRSPHNDNFLFLVLEFAPRDETIEWAKKIIEDKKYKDHRVVLLTHSYLNSKNEHIIKENYPLENGNYGRAVFEKLVQPSSNIELVFSGHIGKPDDFEGHVGYRTDKNSAGRTVHQMTFNAQALGGGWHGNGGDGWLRWMEFMPDKRTVKVKTFSPFFAISPTTRQFAWERAPYNEFEFQLDSK</sequence>
<dbReference type="PANTHER" id="PTHR43143:SF5">
    <property type="entry name" value="SECRETED PROTEIN"/>
    <property type="match status" value="1"/>
</dbReference>
<dbReference type="GO" id="GO:0016787">
    <property type="term" value="F:hydrolase activity"/>
    <property type="evidence" value="ECO:0007669"/>
    <property type="project" value="InterPro"/>
</dbReference>
<gene>
    <name evidence="3" type="ORF">SAMN05660841_01672</name>
</gene>
<dbReference type="AlphaFoldDB" id="A0A1T5CZ59"/>
<evidence type="ECO:0000313" key="4">
    <source>
        <dbReference type="Proteomes" id="UP000190150"/>
    </source>
</evidence>
<dbReference type="PANTHER" id="PTHR43143">
    <property type="entry name" value="METALLOPHOSPHOESTERASE, CALCINEURIN SUPERFAMILY"/>
    <property type="match status" value="1"/>
</dbReference>
<evidence type="ECO:0000259" key="2">
    <source>
        <dbReference type="Pfam" id="PF00149"/>
    </source>
</evidence>
<dbReference type="SUPFAM" id="SSF56300">
    <property type="entry name" value="Metallo-dependent phosphatases"/>
    <property type="match status" value="1"/>
</dbReference>
<feature type="chain" id="PRO_5012052429" evidence="1">
    <location>
        <begin position="23"/>
        <end position="361"/>
    </location>
</feature>
<dbReference type="Proteomes" id="UP000190150">
    <property type="component" value="Unassembled WGS sequence"/>
</dbReference>